<reference evidence="3 4" key="1">
    <citation type="journal article" date="2022" name="bioRxiv">
        <title>Genomics of Preaxostyla Flagellates Illuminates Evolutionary Transitions and the Path Towards Mitochondrial Loss.</title>
        <authorList>
            <person name="Novak L.V.F."/>
            <person name="Treitli S.C."/>
            <person name="Pyrih J."/>
            <person name="Halakuc P."/>
            <person name="Pipaliya S.V."/>
            <person name="Vacek V."/>
            <person name="Brzon O."/>
            <person name="Soukal P."/>
            <person name="Eme L."/>
            <person name="Dacks J.B."/>
            <person name="Karnkowska A."/>
            <person name="Elias M."/>
            <person name="Hampl V."/>
        </authorList>
    </citation>
    <scope>NUCLEOTIDE SEQUENCE [LARGE SCALE GENOMIC DNA]</scope>
    <source>
        <strain evidence="3">NAU3</strain>
        <tissue evidence="3">Gut</tissue>
    </source>
</reference>
<protein>
    <submittedName>
        <fullName evidence="3">Uncharacterized protein</fullName>
    </submittedName>
</protein>
<evidence type="ECO:0000313" key="4">
    <source>
        <dbReference type="Proteomes" id="UP001281761"/>
    </source>
</evidence>
<evidence type="ECO:0000313" key="3">
    <source>
        <dbReference type="EMBL" id="KAK2943542.1"/>
    </source>
</evidence>
<gene>
    <name evidence="3" type="ORF">BLNAU_21529</name>
</gene>
<proteinExistence type="predicted"/>
<sequence length="321" mass="36959">MIPAGQSGLHTPSHPFSPPQSSPFQQQSTHQHEQGDVRTFQQRLSISHSRAHVALTNHQIEMLREEMNTLDEQIRILESRTSSFRECFPNENLDVIPPERPTTKPICITDEYIQEFLDSGFLDTRRQMARRILLEYQRASSRFEQRHNGNTQGRSQDALALAARLNVHIERPNRRGNTPQPFAPDRSFRALHDASVNRNLRTRFPSIPHQRPRNFSDVQISLFQTVVFKADHPQAEATNLTQSRREVLHQQDSLLCDGRRGVWGEALEEILTQAELDEEHRVCGRAERAQIQRVVRAFCGMRGGSERMDGREFVSRLSSQS</sequence>
<evidence type="ECO:0000256" key="1">
    <source>
        <dbReference type="SAM" id="Coils"/>
    </source>
</evidence>
<dbReference type="Proteomes" id="UP001281761">
    <property type="component" value="Unassembled WGS sequence"/>
</dbReference>
<keyword evidence="4" id="KW-1185">Reference proteome</keyword>
<dbReference type="EMBL" id="JARBJD010000340">
    <property type="protein sequence ID" value="KAK2943542.1"/>
    <property type="molecule type" value="Genomic_DNA"/>
</dbReference>
<feature type="region of interest" description="Disordered" evidence="2">
    <location>
        <begin position="1"/>
        <end position="36"/>
    </location>
</feature>
<accession>A0ABQ9WXV9</accession>
<comment type="caution">
    <text evidence="3">The sequence shown here is derived from an EMBL/GenBank/DDBJ whole genome shotgun (WGS) entry which is preliminary data.</text>
</comment>
<feature type="coiled-coil region" evidence="1">
    <location>
        <begin position="53"/>
        <end position="80"/>
    </location>
</feature>
<organism evidence="3 4">
    <name type="scientific">Blattamonas nauphoetae</name>
    <dbReference type="NCBI Taxonomy" id="2049346"/>
    <lineage>
        <taxon>Eukaryota</taxon>
        <taxon>Metamonada</taxon>
        <taxon>Preaxostyla</taxon>
        <taxon>Oxymonadida</taxon>
        <taxon>Blattamonas</taxon>
    </lineage>
</organism>
<evidence type="ECO:0000256" key="2">
    <source>
        <dbReference type="SAM" id="MobiDB-lite"/>
    </source>
</evidence>
<keyword evidence="1" id="KW-0175">Coiled coil</keyword>
<name>A0ABQ9WXV9_9EUKA</name>